<dbReference type="Pfam" id="PF19063">
    <property type="entry name" value="DUF5759"/>
    <property type="match status" value="1"/>
</dbReference>
<sequence length="120" mass="14248">MMKARDVWDQQEEHRLYKMAAMKPVLAQIEGKVRQQAISNASAPYILFEVPSFVFGYPLFAFKDAVDYLMNELHRAGFWVWHVEEKYLFISWLKPVKTRDLGKTVLTTNYRPQIYNPEFL</sequence>
<dbReference type="AlphaFoldDB" id="A0A6C0HFH9"/>
<dbReference type="InterPro" id="IPR043977">
    <property type="entry name" value="DUF5759"/>
</dbReference>
<protein>
    <submittedName>
        <fullName evidence="1">Uncharacterized protein</fullName>
    </submittedName>
</protein>
<organism evidence="1">
    <name type="scientific">viral metagenome</name>
    <dbReference type="NCBI Taxonomy" id="1070528"/>
    <lineage>
        <taxon>unclassified sequences</taxon>
        <taxon>metagenomes</taxon>
        <taxon>organismal metagenomes</taxon>
    </lineage>
</organism>
<dbReference type="EMBL" id="MN739946">
    <property type="protein sequence ID" value="QHT79130.1"/>
    <property type="molecule type" value="Genomic_DNA"/>
</dbReference>
<reference evidence="1" key="1">
    <citation type="journal article" date="2020" name="Nature">
        <title>Giant virus diversity and host interactions through global metagenomics.</title>
        <authorList>
            <person name="Schulz F."/>
            <person name="Roux S."/>
            <person name="Paez-Espino D."/>
            <person name="Jungbluth S."/>
            <person name="Walsh D.A."/>
            <person name="Denef V.J."/>
            <person name="McMahon K.D."/>
            <person name="Konstantinidis K.T."/>
            <person name="Eloe-Fadrosh E.A."/>
            <person name="Kyrpides N.C."/>
            <person name="Woyke T."/>
        </authorList>
    </citation>
    <scope>NUCLEOTIDE SEQUENCE</scope>
    <source>
        <strain evidence="1">GVMAG-M-3300023179-99</strain>
    </source>
</reference>
<proteinExistence type="predicted"/>
<accession>A0A6C0HFH9</accession>
<name>A0A6C0HFH9_9ZZZZ</name>
<evidence type="ECO:0000313" key="1">
    <source>
        <dbReference type="EMBL" id="QHT79130.1"/>
    </source>
</evidence>